<dbReference type="Proteomes" id="UP000604046">
    <property type="component" value="Unassembled WGS sequence"/>
</dbReference>
<feature type="compositionally biased region" description="Pro residues" evidence="4">
    <location>
        <begin position="286"/>
        <end position="302"/>
    </location>
</feature>
<dbReference type="EMBL" id="CAJNDS010001391">
    <property type="protein sequence ID" value="CAE7257308.1"/>
    <property type="molecule type" value="Genomic_DNA"/>
</dbReference>
<evidence type="ECO:0000313" key="7">
    <source>
        <dbReference type="Proteomes" id="UP000604046"/>
    </source>
</evidence>
<dbReference type="OrthoDB" id="267048at2759"/>
<comment type="caution">
    <text evidence="6">The sequence shown here is derived from an EMBL/GenBank/DDBJ whole genome shotgun (WGS) entry which is preliminary data.</text>
</comment>
<feature type="domain" description="RRM" evidence="5">
    <location>
        <begin position="30"/>
        <end position="113"/>
    </location>
</feature>
<sequence length="316" mass="34949">MDRAREGVPIRSLIHVLQHAACLLSMPGGVKLFVGRLPREVNKTQLEECFHEFGEVLEVFIIASQAASGVGCAFVRMAQIDAAEEAISELHEQRVLIPEQADLGPMQVAFAKGEAIRLGLDEKEEILPSFKEARQKVVEHHEKKQFFEKMQKQQEEQAKACRERAASPSERRHRLLLIVEYQHALMMQHQEKPREAMAGDVCNLRSFGWGHETQELVTIVKAAVVELLRCWVVRLPRLRPESPWQGGAGALRLRCKHRVRSRAVVQVSLPEAPGAAREAQGNAGARPPPGPPHGAPPAPPLGPGSEESEAFSGLSV</sequence>
<evidence type="ECO:0000259" key="5">
    <source>
        <dbReference type="PROSITE" id="PS50102"/>
    </source>
</evidence>
<evidence type="ECO:0000256" key="4">
    <source>
        <dbReference type="SAM" id="MobiDB-lite"/>
    </source>
</evidence>
<gene>
    <name evidence="6" type="primary">FCA</name>
    <name evidence="6" type="ORF">SNAT2548_LOCUS13273</name>
</gene>
<dbReference type="PROSITE" id="PS50102">
    <property type="entry name" value="RRM"/>
    <property type="match status" value="1"/>
</dbReference>
<proteinExistence type="predicted"/>
<organism evidence="6 7">
    <name type="scientific">Symbiodinium natans</name>
    <dbReference type="NCBI Taxonomy" id="878477"/>
    <lineage>
        <taxon>Eukaryota</taxon>
        <taxon>Sar</taxon>
        <taxon>Alveolata</taxon>
        <taxon>Dinophyceae</taxon>
        <taxon>Suessiales</taxon>
        <taxon>Symbiodiniaceae</taxon>
        <taxon>Symbiodinium</taxon>
    </lineage>
</organism>
<dbReference type="SUPFAM" id="SSF54928">
    <property type="entry name" value="RNA-binding domain, RBD"/>
    <property type="match status" value="1"/>
</dbReference>
<keyword evidence="7" id="KW-1185">Reference proteome</keyword>
<dbReference type="SMART" id="SM00360">
    <property type="entry name" value="RRM"/>
    <property type="match status" value="1"/>
</dbReference>
<evidence type="ECO:0000313" key="6">
    <source>
        <dbReference type="EMBL" id="CAE7257308.1"/>
    </source>
</evidence>
<dbReference type="Pfam" id="PF00076">
    <property type="entry name" value="RRM_1"/>
    <property type="match status" value="1"/>
</dbReference>
<dbReference type="InterPro" id="IPR000504">
    <property type="entry name" value="RRM_dom"/>
</dbReference>
<reference evidence="6" key="1">
    <citation type="submission" date="2021-02" db="EMBL/GenBank/DDBJ databases">
        <authorList>
            <person name="Dougan E. K."/>
            <person name="Rhodes N."/>
            <person name="Thang M."/>
            <person name="Chan C."/>
        </authorList>
    </citation>
    <scope>NUCLEOTIDE SEQUENCE</scope>
</reference>
<protein>
    <submittedName>
        <fullName evidence="6">FCA protein</fullName>
    </submittedName>
</protein>
<dbReference type="PANTHER" id="PTHR24012">
    <property type="entry name" value="RNA BINDING PROTEIN"/>
    <property type="match status" value="1"/>
</dbReference>
<feature type="region of interest" description="Disordered" evidence="4">
    <location>
        <begin position="270"/>
        <end position="316"/>
    </location>
</feature>
<evidence type="ECO:0000256" key="3">
    <source>
        <dbReference type="PROSITE-ProRule" id="PRU00176"/>
    </source>
</evidence>
<keyword evidence="2 3" id="KW-0694">RNA-binding</keyword>
<keyword evidence="1" id="KW-0677">Repeat</keyword>
<dbReference type="InterPro" id="IPR012677">
    <property type="entry name" value="Nucleotide-bd_a/b_plait_sf"/>
</dbReference>
<dbReference type="AlphaFoldDB" id="A0A812MJB7"/>
<dbReference type="Gene3D" id="3.30.70.330">
    <property type="match status" value="1"/>
</dbReference>
<dbReference type="GO" id="GO:0003723">
    <property type="term" value="F:RNA binding"/>
    <property type="evidence" value="ECO:0007669"/>
    <property type="project" value="UniProtKB-UniRule"/>
</dbReference>
<evidence type="ECO:0000256" key="2">
    <source>
        <dbReference type="ARBA" id="ARBA00022884"/>
    </source>
</evidence>
<dbReference type="InterPro" id="IPR035979">
    <property type="entry name" value="RBD_domain_sf"/>
</dbReference>
<name>A0A812MJB7_9DINO</name>
<evidence type="ECO:0000256" key="1">
    <source>
        <dbReference type="ARBA" id="ARBA00022737"/>
    </source>
</evidence>
<accession>A0A812MJB7</accession>